<name>A0A7R9KQM2_9ACAR</name>
<evidence type="ECO:0000259" key="4">
    <source>
        <dbReference type="SMART" id="SM01191"/>
    </source>
</evidence>
<reference evidence="5" key="1">
    <citation type="submission" date="2020-11" db="EMBL/GenBank/DDBJ databases">
        <authorList>
            <person name="Tran Van P."/>
        </authorList>
    </citation>
    <scope>NUCLEOTIDE SEQUENCE</scope>
</reference>
<dbReference type="InterPro" id="IPR036142">
    <property type="entry name" value="ENT_dom-like_sf"/>
</dbReference>
<dbReference type="SUPFAM" id="SSF158639">
    <property type="entry name" value="ENT-like"/>
    <property type="match status" value="1"/>
</dbReference>
<keyword evidence="6" id="KW-1185">Reference proteome</keyword>
<feature type="transmembrane region" description="Helical" evidence="3">
    <location>
        <begin position="43"/>
        <end position="62"/>
    </location>
</feature>
<keyword evidence="3" id="KW-0812">Transmembrane</keyword>
<keyword evidence="2" id="KW-0539">Nucleus</keyword>
<keyword evidence="3" id="KW-1133">Transmembrane helix</keyword>
<comment type="subcellular location">
    <subcellularLocation>
        <location evidence="1">Nucleus</location>
    </subcellularLocation>
</comment>
<accession>A0A7R9KQM2</accession>
<dbReference type="PANTHER" id="PTHR16500:SF3">
    <property type="entry name" value="BRCA2-INTERACTING TRANSCRIPTIONAL REPRESSOR EMSY"/>
    <property type="match status" value="1"/>
</dbReference>
<feature type="domain" description="ENT" evidence="4">
    <location>
        <begin position="7"/>
        <end position="71"/>
    </location>
</feature>
<dbReference type="InterPro" id="IPR033482">
    <property type="entry name" value="EMSY"/>
</dbReference>
<dbReference type="GO" id="GO:0006355">
    <property type="term" value="P:regulation of DNA-templated transcription"/>
    <property type="evidence" value="ECO:0007669"/>
    <property type="project" value="InterPro"/>
</dbReference>
<dbReference type="Pfam" id="PF03735">
    <property type="entry name" value="ENT"/>
    <property type="match status" value="1"/>
</dbReference>
<evidence type="ECO:0000256" key="3">
    <source>
        <dbReference type="SAM" id="Phobius"/>
    </source>
</evidence>
<keyword evidence="3" id="KW-0472">Membrane</keyword>
<gene>
    <name evidence="5" type="ORF">OSB1V03_LOCUS6879</name>
</gene>
<dbReference type="PANTHER" id="PTHR16500">
    <property type="entry name" value="BRCA2-INTERACTING TRANSCRIPTIONAL REPRESSOR EMSY"/>
    <property type="match status" value="1"/>
</dbReference>
<dbReference type="GO" id="GO:0005654">
    <property type="term" value="C:nucleoplasm"/>
    <property type="evidence" value="ECO:0007669"/>
    <property type="project" value="TreeGrafter"/>
</dbReference>
<dbReference type="OrthoDB" id="10035579at2759"/>
<dbReference type="InterPro" id="IPR005491">
    <property type="entry name" value="ENT_dom"/>
</dbReference>
<dbReference type="SMART" id="SM01191">
    <property type="entry name" value="ENT"/>
    <property type="match status" value="1"/>
</dbReference>
<evidence type="ECO:0000256" key="1">
    <source>
        <dbReference type="ARBA" id="ARBA00004123"/>
    </source>
</evidence>
<organism evidence="5">
    <name type="scientific">Medioppia subpectinata</name>
    <dbReference type="NCBI Taxonomy" id="1979941"/>
    <lineage>
        <taxon>Eukaryota</taxon>
        <taxon>Metazoa</taxon>
        <taxon>Ecdysozoa</taxon>
        <taxon>Arthropoda</taxon>
        <taxon>Chelicerata</taxon>
        <taxon>Arachnida</taxon>
        <taxon>Acari</taxon>
        <taxon>Acariformes</taxon>
        <taxon>Sarcoptiformes</taxon>
        <taxon>Oribatida</taxon>
        <taxon>Brachypylina</taxon>
        <taxon>Oppioidea</taxon>
        <taxon>Oppiidae</taxon>
        <taxon>Medioppia</taxon>
    </lineage>
</organism>
<protein>
    <recommendedName>
        <fullName evidence="4">ENT domain-containing protein</fullName>
    </recommendedName>
</protein>
<proteinExistence type="predicted"/>
<dbReference type="EMBL" id="CAJPIZ010003838">
    <property type="protein sequence ID" value="CAG2106876.1"/>
    <property type="molecule type" value="Genomic_DNA"/>
</dbReference>
<evidence type="ECO:0000313" key="5">
    <source>
        <dbReference type="EMBL" id="CAD7626446.1"/>
    </source>
</evidence>
<evidence type="ECO:0000256" key="2">
    <source>
        <dbReference type="ARBA" id="ARBA00023242"/>
    </source>
</evidence>
<evidence type="ECO:0000313" key="6">
    <source>
        <dbReference type="Proteomes" id="UP000759131"/>
    </source>
</evidence>
<dbReference type="Proteomes" id="UP000759131">
    <property type="component" value="Unassembled WGS sequence"/>
</dbReference>
<dbReference type="AlphaFoldDB" id="A0A7R9KQM2"/>
<dbReference type="Gene3D" id="1.10.1240.40">
    <property type="entry name" value="ENT domain"/>
    <property type="match status" value="1"/>
</dbReference>
<dbReference type="EMBL" id="OC858413">
    <property type="protein sequence ID" value="CAD7626446.1"/>
    <property type="molecule type" value="Genomic_DNA"/>
</dbReference>
<sequence>MADRDECKRSLRRYELEAYSSVVTALRAQGDLNKDKRKILQDLCSIIVTQLVLNFLFGVYYANQQITGINEYRGKVANN</sequence>